<accession>A0A1W1IA94</accession>
<proteinExistence type="predicted"/>
<protein>
    <submittedName>
        <fullName evidence="1">Uncharacterized protein</fullName>
    </submittedName>
</protein>
<dbReference type="KEGG" id="nja:NSJP_3748"/>
<organism evidence="1 2">
    <name type="scientific">Nitrospira japonica</name>
    <dbReference type="NCBI Taxonomy" id="1325564"/>
    <lineage>
        <taxon>Bacteria</taxon>
        <taxon>Pseudomonadati</taxon>
        <taxon>Nitrospirota</taxon>
        <taxon>Nitrospiria</taxon>
        <taxon>Nitrospirales</taxon>
        <taxon>Nitrospiraceae</taxon>
        <taxon>Nitrospira</taxon>
    </lineage>
</organism>
<dbReference type="Proteomes" id="UP000192042">
    <property type="component" value="Chromosome I"/>
</dbReference>
<sequence>MSLLFTPVQSIKQRLARRRQMRIALQMLAVSGVLRPGDSELRYTVPLTRKRLGSAPYSRSMSHVPAAR</sequence>
<dbReference type="STRING" id="1325564.NSJP_3748"/>
<reference evidence="1 2" key="1">
    <citation type="submission" date="2017-03" db="EMBL/GenBank/DDBJ databases">
        <authorList>
            <person name="Afonso C.L."/>
            <person name="Miller P.J."/>
            <person name="Scott M.A."/>
            <person name="Spackman E."/>
            <person name="Goraichik I."/>
            <person name="Dimitrov K.M."/>
            <person name="Suarez D.L."/>
            <person name="Swayne D.E."/>
        </authorList>
    </citation>
    <scope>NUCLEOTIDE SEQUENCE [LARGE SCALE GENOMIC DNA]</scope>
    <source>
        <strain evidence="1">Genome sequencing of Nitrospira japonica strain NJ11</strain>
    </source>
</reference>
<evidence type="ECO:0000313" key="2">
    <source>
        <dbReference type="Proteomes" id="UP000192042"/>
    </source>
</evidence>
<dbReference type="RefSeq" id="WP_155970377.1">
    <property type="nucleotide sequence ID" value="NZ_LT828648.1"/>
</dbReference>
<evidence type="ECO:0000313" key="1">
    <source>
        <dbReference type="EMBL" id="SLM49915.1"/>
    </source>
</evidence>
<dbReference type="AlphaFoldDB" id="A0A1W1IA94"/>
<gene>
    <name evidence="1" type="ORF">NSJP_3748</name>
</gene>
<keyword evidence="2" id="KW-1185">Reference proteome</keyword>
<dbReference type="EMBL" id="LT828648">
    <property type="protein sequence ID" value="SLM49915.1"/>
    <property type="molecule type" value="Genomic_DNA"/>
</dbReference>
<name>A0A1W1IA94_9BACT</name>